<dbReference type="PANTHER" id="PTHR45024:SF2">
    <property type="entry name" value="SCP2 DOMAIN-CONTAINING PROTEIN"/>
    <property type="match status" value="1"/>
</dbReference>
<dbReference type="Pfam" id="PF00106">
    <property type="entry name" value="adh_short"/>
    <property type="match status" value="1"/>
</dbReference>
<dbReference type="EMBL" id="CP073720">
    <property type="protein sequence ID" value="UWP80222.1"/>
    <property type="molecule type" value="Genomic_DNA"/>
</dbReference>
<evidence type="ECO:0000256" key="1">
    <source>
        <dbReference type="ARBA" id="ARBA00006484"/>
    </source>
</evidence>
<name>A0ABY5VR14_9ACTN</name>
<evidence type="ECO:0000313" key="3">
    <source>
        <dbReference type="EMBL" id="UWP80222.1"/>
    </source>
</evidence>
<evidence type="ECO:0000313" key="4">
    <source>
        <dbReference type="Proteomes" id="UP001059617"/>
    </source>
</evidence>
<dbReference type="InterPro" id="IPR002347">
    <property type="entry name" value="SDR_fam"/>
</dbReference>
<dbReference type="Proteomes" id="UP001059617">
    <property type="component" value="Chromosome"/>
</dbReference>
<organism evidence="3 4">
    <name type="scientific">Dactylosporangium fulvum</name>
    <dbReference type="NCBI Taxonomy" id="53359"/>
    <lineage>
        <taxon>Bacteria</taxon>
        <taxon>Bacillati</taxon>
        <taxon>Actinomycetota</taxon>
        <taxon>Actinomycetes</taxon>
        <taxon>Micromonosporales</taxon>
        <taxon>Micromonosporaceae</taxon>
        <taxon>Dactylosporangium</taxon>
    </lineage>
</organism>
<reference evidence="3" key="2">
    <citation type="submission" date="2022-09" db="EMBL/GenBank/DDBJ databases">
        <title>Biosynthetic gene clusters of Dactylosporangioum fulvum.</title>
        <authorList>
            <person name="Caradec T."/>
        </authorList>
    </citation>
    <scope>NUCLEOTIDE SEQUENCE</scope>
    <source>
        <strain evidence="3">NRRL B-16292</strain>
    </source>
</reference>
<dbReference type="SUPFAM" id="SSF51735">
    <property type="entry name" value="NAD(P)-binding Rossmann-fold domains"/>
    <property type="match status" value="1"/>
</dbReference>
<comment type="similarity">
    <text evidence="1">Belongs to the short-chain dehydrogenases/reductases (SDR) family.</text>
</comment>
<dbReference type="PANTHER" id="PTHR45024">
    <property type="entry name" value="DEHYDROGENASES, SHORT CHAIN"/>
    <property type="match status" value="1"/>
</dbReference>
<reference evidence="3" key="1">
    <citation type="submission" date="2021-04" db="EMBL/GenBank/DDBJ databases">
        <authorList>
            <person name="Hartkoorn R.C."/>
            <person name="Beaudoing E."/>
            <person name="Hot D."/>
        </authorList>
    </citation>
    <scope>NUCLEOTIDE SEQUENCE</scope>
    <source>
        <strain evidence="3">NRRL B-16292</strain>
    </source>
</reference>
<sequence length="308" mass="32913">MDELRYDGRVIVVTGGGRGLGREHALLLGARGATVVVNDPGVELDGNGRSKHPAMAVAAEINDAGGRAVADTNDISTPEGGAALVADALSQFGSIHGLVHNAGAGWSLDTVLGIHLKGAFHVLEPLWPVMCEQRYGRVVLTSSSAGLFGYSVEPDVPVSSLAYGAAKMGLAGMMHNLANIGRHHNILVNAIAPVAYTRMTETMLDADFQKWLREEFPPGLVSPVVAWLLHEKAKTTHQIFAVGGGRVARIFVAETRGLNQRGRLTVEDVAEHMPAITAAEDFRIFDSARDELDFYAEMLGVDWKVSAE</sequence>
<evidence type="ECO:0000256" key="2">
    <source>
        <dbReference type="ARBA" id="ARBA00023002"/>
    </source>
</evidence>
<accession>A0ABY5VR14</accession>
<gene>
    <name evidence="3" type="ORF">Dfulv_34385</name>
</gene>
<keyword evidence="4" id="KW-1185">Reference proteome</keyword>
<dbReference type="InterPro" id="IPR051687">
    <property type="entry name" value="Peroxisomal_Beta-Oxidation"/>
</dbReference>
<protein>
    <submittedName>
        <fullName evidence="3">SDR family NAD(P)-dependent oxidoreductase</fullName>
    </submittedName>
</protein>
<proteinExistence type="inferred from homology"/>
<dbReference type="PRINTS" id="PR00081">
    <property type="entry name" value="GDHRDH"/>
</dbReference>
<dbReference type="InterPro" id="IPR036291">
    <property type="entry name" value="NAD(P)-bd_dom_sf"/>
</dbReference>
<dbReference type="RefSeq" id="WP_259857980.1">
    <property type="nucleotide sequence ID" value="NZ_BAAAST010000007.1"/>
</dbReference>
<keyword evidence="2" id="KW-0560">Oxidoreductase</keyword>
<dbReference type="Gene3D" id="3.40.50.720">
    <property type="entry name" value="NAD(P)-binding Rossmann-like Domain"/>
    <property type="match status" value="1"/>
</dbReference>